<dbReference type="PRINTS" id="PR00411">
    <property type="entry name" value="PNDRDTASEI"/>
</dbReference>
<accession>A0ABW4QJ58</accession>
<evidence type="ECO:0000313" key="7">
    <source>
        <dbReference type="EMBL" id="MFD1863405.1"/>
    </source>
</evidence>
<dbReference type="Gene3D" id="3.50.50.100">
    <property type="match status" value="1"/>
</dbReference>
<dbReference type="GO" id="GO:0016491">
    <property type="term" value="F:oxidoreductase activity"/>
    <property type="evidence" value="ECO:0007669"/>
    <property type="project" value="UniProtKB-KW"/>
</dbReference>
<keyword evidence="5 7" id="KW-0560">Oxidoreductase</keyword>
<dbReference type="RefSeq" id="WP_204893094.1">
    <property type="nucleotide sequence ID" value="NZ_JBHUFW010000007.1"/>
</dbReference>
<keyword evidence="3" id="KW-0285">Flavoprotein</keyword>
<organism evidence="7 8">
    <name type="scientific">Planococcus chinensis</name>
    <dbReference type="NCBI Taxonomy" id="272917"/>
    <lineage>
        <taxon>Bacteria</taxon>
        <taxon>Bacillati</taxon>
        <taxon>Bacillota</taxon>
        <taxon>Bacilli</taxon>
        <taxon>Bacillales</taxon>
        <taxon>Caryophanaceae</taxon>
        <taxon>Planococcus</taxon>
    </lineage>
</organism>
<dbReference type="Pfam" id="PF07992">
    <property type="entry name" value="Pyr_redox_2"/>
    <property type="match status" value="1"/>
</dbReference>
<evidence type="ECO:0000313" key="8">
    <source>
        <dbReference type="Proteomes" id="UP001597273"/>
    </source>
</evidence>
<evidence type="ECO:0000256" key="4">
    <source>
        <dbReference type="ARBA" id="ARBA00022827"/>
    </source>
</evidence>
<dbReference type="PANTHER" id="PTHR42913">
    <property type="entry name" value="APOPTOSIS-INDUCING FACTOR 1"/>
    <property type="match status" value="1"/>
</dbReference>
<comment type="cofactor">
    <cofactor evidence="1">
        <name>FAD</name>
        <dbReference type="ChEBI" id="CHEBI:57692"/>
    </cofactor>
</comment>
<dbReference type="InterPro" id="IPR023753">
    <property type="entry name" value="FAD/NAD-binding_dom"/>
</dbReference>
<evidence type="ECO:0000256" key="5">
    <source>
        <dbReference type="ARBA" id="ARBA00023002"/>
    </source>
</evidence>
<feature type="domain" description="FAD/NAD(P)-binding" evidence="6">
    <location>
        <begin position="3"/>
        <end position="285"/>
    </location>
</feature>
<comment type="similarity">
    <text evidence="2">Belongs to the NADH dehydrogenase family.</text>
</comment>
<comment type="caution">
    <text evidence="7">The sequence shown here is derived from an EMBL/GenBank/DDBJ whole genome shotgun (WGS) entry which is preliminary data.</text>
</comment>
<dbReference type="Proteomes" id="UP001597273">
    <property type="component" value="Unassembled WGS sequence"/>
</dbReference>
<evidence type="ECO:0000256" key="2">
    <source>
        <dbReference type="ARBA" id="ARBA00005272"/>
    </source>
</evidence>
<dbReference type="InterPro" id="IPR036188">
    <property type="entry name" value="FAD/NAD-bd_sf"/>
</dbReference>
<keyword evidence="8" id="KW-1185">Reference proteome</keyword>
<proteinExistence type="inferred from homology"/>
<dbReference type="SUPFAM" id="SSF51905">
    <property type="entry name" value="FAD/NAD(P)-binding domain"/>
    <property type="match status" value="2"/>
</dbReference>
<evidence type="ECO:0000259" key="6">
    <source>
        <dbReference type="Pfam" id="PF07992"/>
    </source>
</evidence>
<reference evidence="8" key="1">
    <citation type="journal article" date="2019" name="Int. J. Syst. Evol. Microbiol.">
        <title>The Global Catalogue of Microorganisms (GCM) 10K type strain sequencing project: providing services to taxonomists for standard genome sequencing and annotation.</title>
        <authorList>
            <consortium name="The Broad Institute Genomics Platform"/>
            <consortium name="The Broad Institute Genome Sequencing Center for Infectious Disease"/>
            <person name="Wu L."/>
            <person name="Ma J."/>
        </authorList>
    </citation>
    <scope>NUCLEOTIDE SEQUENCE [LARGE SCALE GENOMIC DNA]</scope>
    <source>
        <strain evidence="8">CGMCC 1.15475</strain>
    </source>
</reference>
<dbReference type="EC" id="1.6.5.-" evidence="7"/>
<keyword evidence="4" id="KW-0274">FAD</keyword>
<sequence length="355" mass="39695">MRKLVLLGGGYGNMRILLRLLPNNLPLDTEIILIDRTPFHSMKTEFYALAAGTASDHEVRVPFPESDRLKIVNGEITEINLEEKCVFLNNGEQIGYDDLVIGLGCEDKYHNVPGADEFTYSIQTIGKSRETYKTLLGLPSGAVVGVVGAGLSGIELASELRESRQDLNIKLFDRSPRILRDFPERLSNFVKKWFDNNNVDVVSNSNITKVEPNMLYNHEETIPVDAVVWTAGIQPVKPVRDLGVECDNTGRVVINQYHQLPNDENVYVVGDCAALPMAPSAQLAEEQAEQIVKVLKSVWRNEPLPEKMPEIQLKGFLGSLGKKQGFAYLADRTVTGRIARLMKSGVLWMYKWHNG</sequence>
<dbReference type="EMBL" id="JBHUFW010000007">
    <property type="protein sequence ID" value="MFD1863405.1"/>
    <property type="molecule type" value="Genomic_DNA"/>
</dbReference>
<dbReference type="PANTHER" id="PTHR42913:SF3">
    <property type="entry name" value="64 KDA MITOCHONDRIAL NADH DEHYDROGENASE (EUROFUNG)"/>
    <property type="match status" value="1"/>
</dbReference>
<name>A0ABW4QJ58_9BACL</name>
<protein>
    <submittedName>
        <fullName evidence="7">NAD(P)/FAD-dependent oxidoreductase</fullName>
        <ecNumber evidence="7">1.6.5.-</ecNumber>
    </submittedName>
</protein>
<evidence type="ECO:0000256" key="1">
    <source>
        <dbReference type="ARBA" id="ARBA00001974"/>
    </source>
</evidence>
<dbReference type="PRINTS" id="PR00368">
    <property type="entry name" value="FADPNR"/>
</dbReference>
<evidence type="ECO:0000256" key="3">
    <source>
        <dbReference type="ARBA" id="ARBA00022630"/>
    </source>
</evidence>
<gene>
    <name evidence="7" type="ORF">ACFSDB_10810</name>
</gene>
<dbReference type="InterPro" id="IPR051169">
    <property type="entry name" value="NADH-Q_oxidoreductase"/>
</dbReference>